<dbReference type="Pfam" id="PF01381">
    <property type="entry name" value="HTH_3"/>
    <property type="match status" value="1"/>
</dbReference>
<accession>A0ABV0FRA1</accession>
<dbReference type="Gene3D" id="1.10.10.2910">
    <property type="match status" value="1"/>
</dbReference>
<sequence>MIDKDFFVKRLIAFRELKKITQVQLSSAMGFKDRQTLSAIETGSRELKPEELLKALSTLDVTLEQFADPYSLVGEANYSWRQCEASAEALTEYENKTSRIIALLKDLDGKFSTASHSIILPKLPITKSSTFPEVTNCAEQLVKEFNLGDFPADTVEELFLKKFNVSKLYVDMPESISGAAIKLINISVILINRNEIAGRRNFDTAHEAFHCLTWDAIPPKHVEKAYSNSKSKPYTEKLADAFASALLMPKESIEKYVKLNETEITENTINSLADKYGVSSIALMWRLVSLNKLSRSTADKMDKSLMVKNGRVKEVVTQPKLFNKQFVGYIHKSIESGTLSVRKILSILDMNMEELSELLESHDFTVPYDL</sequence>
<dbReference type="InterPro" id="IPR010982">
    <property type="entry name" value="Lambda_DNA-bd_dom_sf"/>
</dbReference>
<reference evidence="3 4" key="1">
    <citation type="submission" date="2024-05" db="EMBL/GenBank/DDBJ databases">
        <title>Genome sequencing of Marine Estuary Bacteria, Shewanella vesiculosa and S. baltica, and Pseudomonas syringae.</title>
        <authorList>
            <person name="Gurung A."/>
            <person name="Maclea K.S."/>
        </authorList>
    </citation>
    <scope>NUCLEOTIDE SEQUENCE [LARGE SCALE GENOMIC DNA]</scope>
    <source>
        <strain evidence="3 4">1A</strain>
    </source>
</reference>
<dbReference type="PANTHER" id="PTHR43236">
    <property type="entry name" value="ANTITOXIN HIGA1"/>
    <property type="match status" value="1"/>
</dbReference>
<dbReference type="SUPFAM" id="SSF47413">
    <property type="entry name" value="lambda repressor-like DNA-binding domains"/>
    <property type="match status" value="1"/>
</dbReference>
<name>A0ABV0FRA1_9GAMM</name>
<evidence type="ECO:0000313" key="3">
    <source>
        <dbReference type="EMBL" id="MEO3683360.1"/>
    </source>
</evidence>
<keyword evidence="4" id="KW-1185">Reference proteome</keyword>
<dbReference type="EMBL" id="JBDPZN010000005">
    <property type="protein sequence ID" value="MEO3683360.1"/>
    <property type="molecule type" value="Genomic_DNA"/>
</dbReference>
<dbReference type="InterPro" id="IPR001387">
    <property type="entry name" value="Cro/C1-type_HTH"/>
</dbReference>
<evidence type="ECO:0000256" key="1">
    <source>
        <dbReference type="ARBA" id="ARBA00007227"/>
    </source>
</evidence>
<feature type="domain" description="HTH cro/C1-type" evidence="2">
    <location>
        <begin position="11"/>
        <end position="66"/>
    </location>
</feature>
<dbReference type="PROSITE" id="PS50943">
    <property type="entry name" value="HTH_CROC1"/>
    <property type="match status" value="1"/>
</dbReference>
<protein>
    <submittedName>
        <fullName evidence="3">XRE family transcriptional regulator</fullName>
    </submittedName>
</protein>
<dbReference type="InterPro" id="IPR010359">
    <property type="entry name" value="IrrE_HExxH"/>
</dbReference>
<evidence type="ECO:0000259" key="2">
    <source>
        <dbReference type="PROSITE" id="PS50943"/>
    </source>
</evidence>
<comment type="similarity">
    <text evidence="1">Belongs to the short-chain fatty acyl-CoA assimilation regulator (ScfR) family.</text>
</comment>
<gene>
    <name evidence="3" type="ORF">ABHN84_13800</name>
</gene>
<dbReference type="InterPro" id="IPR052345">
    <property type="entry name" value="Rad_response_metalloprotease"/>
</dbReference>
<dbReference type="Pfam" id="PF06114">
    <property type="entry name" value="Peptidase_M78"/>
    <property type="match status" value="1"/>
</dbReference>
<dbReference type="PANTHER" id="PTHR43236:SF1">
    <property type="entry name" value="BLL7220 PROTEIN"/>
    <property type="match status" value="1"/>
</dbReference>
<dbReference type="Proteomes" id="UP001477278">
    <property type="component" value="Unassembled WGS sequence"/>
</dbReference>
<comment type="caution">
    <text evidence="3">The sequence shown here is derived from an EMBL/GenBank/DDBJ whole genome shotgun (WGS) entry which is preliminary data.</text>
</comment>
<evidence type="ECO:0000313" key="4">
    <source>
        <dbReference type="Proteomes" id="UP001477278"/>
    </source>
</evidence>
<dbReference type="SMART" id="SM00530">
    <property type="entry name" value="HTH_XRE"/>
    <property type="match status" value="1"/>
</dbReference>
<dbReference type="Gene3D" id="1.10.260.40">
    <property type="entry name" value="lambda repressor-like DNA-binding domains"/>
    <property type="match status" value="1"/>
</dbReference>
<proteinExistence type="inferred from homology"/>
<dbReference type="CDD" id="cd00093">
    <property type="entry name" value="HTH_XRE"/>
    <property type="match status" value="1"/>
</dbReference>
<organism evidence="3 4">
    <name type="scientific">Shewanella vesiculosa</name>
    <dbReference type="NCBI Taxonomy" id="518738"/>
    <lineage>
        <taxon>Bacteria</taxon>
        <taxon>Pseudomonadati</taxon>
        <taxon>Pseudomonadota</taxon>
        <taxon>Gammaproteobacteria</taxon>
        <taxon>Alteromonadales</taxon>
        <taxon>Shewanellaceae</taxon>
        <taxon>Shewanella</taxon>
    </lineage>
</organism>
<dbReference type="RefSeq" id="WP_347690458.1">
    <property type="nucleotide sequence ID" value="NZ_JBDPZN010000005.1"/>
</dbReference>